<dbReference type="SUPFAM" id="SSF55797">
    <property type="entry name" value="PR-1-like"/>
    <property type="match status" value="1"/>
</dbReference>
<feature type="signal peptide" evidence="6">
    <location>
        <begin position="1"/>
        <end position="19"/>
    </location>
</feature>
<comment type="similarity">
    <text evidence="2">Belongs to the CRISP family.</text>
</comment>
<keyword evidence="4 5" id="KW-0472">Membrane</keyword>
<evidence type="ECO:0000313" key="8">
    <source>
        <dbReference type="EMBL" id="NWU99201.1"/>
    </source>
</evidence>
<evidence type="ECO:0000256" key="6">
    <source>
        <dbReference type="SAM" id="SignalP"/>
    </source>
</evidence>
<keyword evidence="5" id="KW-0812">Transmembrane</keyword>
<dbReference type="InterPro" id="IPR035940">
    <property type="entry name" value="CAP_sf"/>
</dbReference>
<dbReference type="PRINTS" id="PR00838">
    <property type="entry name" value="V5ALLERGEN"/>
</dbReference>
<evidence type="ECO:0000256" key="5">
    <source>
        <dbReference type="SAM" id="Phobius"/>
    </source>
</evidence>
<dbReference type="InterPro" id="IPR001283">
    <property type="entry name" value="CRISP-related"/>
</dbReference>
<dbReference type="FunFam" id="3.40.33.10:FF:000008">
    <property type="entry name" value="GLI pathogenesis-related 1 (Glioma)"/>
    <property type="match status" value="1"/>
</dbReference>
<dbReference type="Proteomes" id="UP000544127">
    <property type="component" value="Unassembled WGS sequence"/>
</dbReference>
<comment type="subcellular location">
    <subcellularLocation>
        <location evidence="1">Membrane</location>
    </subcellularLocation>
</comment>
<feature type="chain" id="PRO_5029641916" evidence="6">
    <location>
        <begin position="20"/>
        <end position="262"/>
    </location>
</feature>
<evidence type="ECO:0000313" key="9">
    <source>
        <dbReference type="Proteomes" id="UP000544127"/>
    </source>
</evidence>
<evidence type="ECO:0000256" key="4">
    <source>
        <dbReference type="ARBA" id="ARBA00023136"/>
    </source>
</evidence>
<gene>
    <name evidence="8" type="primary">Glipr1l2</name>
    <name evidence="8" type="ORF">UPUEPO_R05160</name>
</gene>
<evidence type="ECO:0000256" key="1">
    <source>
        <dbReference type="ARBA" id="ARBA00004370"/>
    </source>
</evidence>
<evidence type="ECO:0000256" key="2">
    <source>
        <dbReference type="ARBA" id="ARBA00009923"/>
    </source>
</evidence>
<feature type="non-terminal residue" evidence="8">
    <location>
        <position position="1"/>
    </location>
</feature>
<organism evidence="8 9">
    <name type="scientific">Upupa epops</name>
    <name type="common">Eurasian hoopoe</name>
    <dbReference type="NCBI Taxonomy" id="57439"/>
    <lineage>
        <taxon>Eukaryota</taxon>
        <taxon>Metazoa</taxon>
        <taxon>Chordata</taxon>
        <taxon>Craniata</taxon>
        <taxon>Vertebrata</taxon>
        <taxon>Euteleostomi</taxon>
        <taxon>Archelosauria</taxon>
        <taxon>Archosauria</taxon>
        <taxon>Dinosauria</taxon>
        <taxon>Saurischia</taxon>
        <taxon>Theropoda</taxon>
        <taxon>Coelurosauria</taxon>
        <taxon>Aves</taxon>
        <taxon>Neognathae</taxon>
        <taxon>Neoaves</taxon>
        <taxon>Telluraves</taxon>
        <taxon>Coraciimorphae</taxon>
        <taxon>Bucerotiformes</taxon>
        <taxon>Upupidae</taxon>
        <taxon>Upupa</taxon>
    </lineage>
</organism>
<evidence type="ECO:0000256" key="3">
    <source>
        <dbReference type="ARBA" id="ARBA00022729"/>
    </source>
</evidence>
<dbReference type="AlphaFoldDB" id="A0A7K6BBN9"/>
<dbReference type="InterPro" id="IPR002413">
    <property type="entry name" value="V5_allergen-like"/>
</dbReference>
<dbReference type="Pfam" id="PF00188">
    <property type="entry name" value="CAP"/>
    <property type="match status" value="1"/>
</dbReference>
<dbReference type="PANTHER" id="PTHR10334">
    <property type="entry name" value="CYSTEINE-RICH SECRETORY PROTEIN-RELATED"/>
    <property type="match status" value="1"/>
</dbReference>
<accession>A0A7K6BBN9</accession>
<dbReference type="SMART" id="SM00198">
    <property type="entry name" value="SCP"/>
    <property type="match status" value="1"/>
</dbReference>
<protein>
    <submittedName>
        <fullName evidence="8">GRPL2 protein</fullName>
    </submittedName>
</protein>
<feature type="non-terminal residue" evidence="8">
    <location>
        <position position="262"/>
    </location>
</feature>
<dbReference type="OrthoDB" id="43654at2759"/>
<feature type="domain" description="SCP" evidence="7">
    <location>
        <begin position="31"/>
        <end position="179"/>
    </location>
</feature>
<dbReference type="EMBL" id="VZRI01011330">
    <property type="protein sequence ID" value="NWU99201.1"/>
    <property type="molecule type" value="Genomic_DNA"/>
</dbReference>
<dbReference type="GO" id="GO:0016020">
    <property type="term" value="C:membrane"/>
    <property type="evidence" value="ECO:0007669"/>
    <property type="project" value="UniProtKB-SubCell"/>
</dbReference>
<dbReference type="Gene3D" id="3.40.33.10">
    <property type="entry name" value="CAP"/>
    <property type="match status" value="1"/>
</dbReference>
<keyword evidence="5" id="KW-1133">Transmembrane helix</keyword>
<proteinExistence type="inferred from homology"/>
<dbReference type="PRINTS" id="PR00837">
    <property type="entry name" value="V5TPXLIKE"/>
</dbReference>
<dbReference type="InterPro" id="IPR014044">
    <property type="entry name" value="CAP_dom"/>
</dbReference>
<keyword evidence="9" id="KW-1185">Reference proteome</keyword>
<feature type="transmembrane region" description="Helical" evidence="5">
    <location>
        <begin position="234"/>
        <end position="251"/>
    </location>
</feature>
<sequence length="262" mass="29993">MWPLVAVLALWPVVGLASGKPLAFPSITDKAFIEECVRIHNELRTQVQPPASNMLYMTWDATLAKIANACAKRCVFKHNIHLWKKHQCHPTFTFLGENIWVGNRQAFVVADAIKSWYNEVNFYNFSEHKCTKVCGHYLQVVWDNSHKIGCAVTDCKEVSGIRNAANFVCNYSPSGNFSRRPYKEGQACGNCSQGDTCENKLCRNPERDKIIYHLRWHPPWDIDYLCNGACVCVIVLRLLLLFLTFVAIHFIQKCFKNMVMDT</sequence>
<comment type="caution">
    <text evidence="8">The sequence shown here is derived from an EMBL/GenBank/DDBJ whole genome shotgun (WGS) entry which is preliminary data.</text>
</comment>
<keyword evidence="3 6" id="KW-0732">Signal</keyword>
<reference evidence="8 9" key="1">
    <citation type="submission" date="2019-09" db="EMBL/GenBank/DDBJ databases">
        <title>Bird 10,000 Genomes (B10K) Project - Family phase.</title>
        <authorList>
            <person name="Zhang G."/>
        </authorList>
    </citation>
    <scope>NUCLEOTIDE SEQUENCE [LARGE SCALE GENOMIC DNA]</scope>
    <source>
        <strain evidence="8">B10K-DU-012-37</strain>
    </source>
</reference>
<evidence type="ECO:0000259" key="7">
    <source>
        <dbReference type="SMART" id="SM00198"/>
    </source>
</evidence>
<name>A0A7K6BBN9_UPUEP</name>